<sequence>MLDHQHHLDQVLSLFKQNFPNLTAAMYYNLGLALRYEGFQDLEAQVSLQMQTSFPKACVENSGLC</sequence>
<accession>B0C7B0</accession>
<gene>
    <name evidence="1" type="ordered locus">AM1_5124</name>
</gene>
<evidence type="ECO:0000313" key="2">
    <source>
        <dbReference type="Proteomes" id="UP000000268"/>
    </source>
</evidence>
<dbReference type="Proteomes" id="UP000000268">
    <property type="component" value="Chromosome"/>
</dbReference>
<keyword evidence="2" id="KW-1185">Reference proteome</keyword>
<protein>
    <submittedName>
        <fullName evidence="1">Uncharacterized protein</fullName>
    </submittedName>
</protein>
<dbReference type="EMBL" id="CP000828">
    <property type="protein sequence ID" value="ABW30087.1"/>
    <property type="molecule type" value="Genomic_DNA"/>
</dbReference>
<reference evidence="1 2" key="1">
    <citation type="journal article" date="2008" name="Proc. Natl. Acad. Sci. U.S.A.">
        <title>Niche adaptation and genome expansion in the chlorophyll d-producing cyanobacterium Acaryochloris marina.</title>
        <authorList>
            <person name="Swingley W.D."/>
            <person name="Chen M."/>
            <person name="Cheung P.C."/>
            <person name="Conrad A.L."/>
            <person name="Dejesa L.C."/>
            <person name="Hao J."/>
            <person name="Honchak B.M."/>
            <person name="Karbach L.E."/>
            <person name="Kurdoglu A."/>
            <person name="Lahiri S."/>
            <person name="Mastrian S.D."/>
            <person name="Miyashita H."/>
            <person name="Page L."/>
            <person name="Ramakrishna P."/>
            <person name="Satoh S."/>
            <person name="Sattley W.M."/>
            <person name="Shimada Y."/>
            <person name="Taylor H.L."/>
            <person name="Tomo T."/>
            <person name="Tsuchiya T."/>
            <person name="Wang Z.T."/>
            <person name="Raymond J."/>
            <person name="Mimuro M."/>
            <person name="Blankenship R.E."/>
            <person name="Touchman J.W."/>
        </authorList>
    </citation>
    <scope>NUCLEOTIDE SEQUENCE [LARGE SCALE GENOMIC DNA]</scope>
    <source>
        <strain evidence="2">MBIC 11017</strain>
    </source>
</reference>
<dbReference type="KEGG" id="amr:AM1_5124"/>
<evidence type="ECO:0000313" key="1">
    <source>
        <dbReference type="EMBL" id="ABW30087.1"/>
    </source>
</evidence>
<proteinExistence type="predicted"/>
<name>B0C7B0_ACAM1</name>
<organism evidence="1 2">
    <name type="scientific">Acaryochloris marina (strain MBIC 11017)</name>
    <dbReference type="NCBI Taxonomy" id="329726"/>
    <lineage>
        <taxon>Bacteria</taxon>
        <taxon>Bacillati</taxon>
        <taxon>Cyanobacteriota</taxon>
        <taxon>Cyanophyceae</taxon>
        <taxon>Acaryochloridales</taxon>
        <taxon>Acaryochloridaceae</taxon>
        <taxon>Acaryochloris</taxon>
    </lineage>
</organism>
<dbReference type="eggNOG" id="COG0457">
    <property type="taxonomic scope" value="Bacteria"/>
</dbReference>
<dbReference type="AlphaFoldDB" id="B0C7B0"/>
<dbReference type="HOGENOM" id="CLU_2839589_0_0_3"/>